<feature type="compositionally biased region" description="Basic residues" evidence="7">
    <location>
        <begin position="91"/>
        <end position="104"/>
    </location>
</feature>
<dbReference type="SUPFAM" id="SSF56112">
    <property type="entry name" value="Protein kinase-like (PK-like)"/>
    <property type="match status" value="1"/>
</dbReference>
<keyword evidence="2" id="KW-0808">Transferase</keyword>
<dbReference type="InterPro" id="IPR001245">
    <property type="entry name" value="Ser-Thr/Tyr_kinase_cat_dom"/>
</dbReference>
<feature type="transmembrane region" description="Helical" evidence="8">
    <location>
        <begin position="273"/>
        <end position="295"/>
    </location>
</feature>
<keyword evidence="5 6" id="KW-0067">ATP-binding</keyword>
<keyword evidence="8" id="KW-0812">Transmembrane</keyword>
<dbReference type="InterPro" id="IPR000719">
    <property type="entry name" value="Prot_kinase_dom"/>
</dbReference>
<feature type="region of interest" description="Disordered" evidence="7">
    <location>
        <begin position="62"/>
        <end position="111"/>
    </location>
</feature>
<dbReference type="GO" id="GO:0004674">
    <property type="term" value="F:protein serine/threonine kinase activity"/>
    <property type="evidence" value="ECO:0007669"/>
    <property type="project" value="UniProtKB-KW"/>
</dbReference>
<feature type="transmembrane region" description="Helical" evidence="8">
    <location>
        <begin position="6"/>
        <end position="32"/>
    </location>
</feature>
<dbReference type="InterPro" id="IPR008271">
    <property type="entry name" value="Ser/Thr_kinase_AS"/>
</dbReference>
<evidence type="ECO:0000256" key="5">
    <source>
        <dbReference type="ARBA" id="ARBA00022840"/>
    </source>
</evidence>
<protein>
    <submittedName>
        <fullName evidence="10">Protein kinase superfamily protein</fullName>
    </submittedName>
</protein>
<evidence type="ECO:0000256" key="7">
    <source>
        <dbReference type="SAM" id="MobiDB-lite"/>
    </source>
</evidence>
<dbReference type="InterPro" id="IPR011009">
    <property type="entry name" value="Kinase-like_dom_sf"/>
</dbReference>
<dbReference type="AlphaFoldDB" id="A0A0K9PMB1"/>
<keyword evidence="8" id="KW-1133">Transmembrane helix</keyword>
<evidence type="ECO:0000256" key="6">
    <source>
        <dbReference type="PROSITE-ProRule" id="PRU10141"/>
    </source>
</evidence>
<dbReference type="CDD" id="cd14066">
    <property type="entry name" value="STKc_IRAK"/>
    <property type="match status" value="1"/>
</dbReference>
<evidence type="ECO:0000256" key="2">
    <source>
        <dbReference type="ARBA" id="ARBA00022679"/>
    </source>
</evidence>
<dbReference type="GO" id="GO:0005524">
    <property type="term" value="F:ATP binding"/>
    <property type="evidence" value="ECO:0007669"/>
    <property type="project" value="UniProtKB-UniRule"/>
</dbReference>
<evidence type="ECO:0000256" key="3">
    <source>
        <dbReference type="ARBA" id="ARBA00022741"/>
    </source>
</evidence>
<dbReference type="PANTHER" id="PTHR47989">
    <property type="entry name" value="OS01G0750732 PROTEIN"/>
    <property type="match status" value="1"/>
</dbReference>
<reference evidence="11" key="1">
    <citation type="journal article" date="2016" name="Nature">
        <title>The genome of the seagrass Zostera marina reveals angiosperm adaptation to the sea.</title>
        <authorList>
            <person name="Olsen J.L."/>
            <person name="Rouze P."/>
            <person name="Verhelst B."/>
            <person name="Lin Y.-C."/>
            <person name="Bayer T."/>
            <person name="Collen J."/>
            <person name="Dattolo E."/>
            <person name="De Paoli E."/>
            <person name="Dittami S."/>
            <person name="Maumus F."/>
            <person name="Michel G."/>
            <person name="Kersting A."/>
            <person name="Lauritano C."/>
            <person name="Lohaus R."/>
            <person name="Toepel M."/>
            <person name="Tonon T."/>
            <person name="Vanneste K."/>
            <person name="Amirebrahimi M."/>
            <person name="Brakel J."/>
            <person name="Bostroem C."/>
            <person name="Chovatia M."/>
            <person name="Grimwood J."/>
            <person name="Jenkins J.W."/>
            <person name="Jueterbock A."/>
            <person name="Mraz A."/>
            <person name="Stam W.T."/>
            <person name="Tice H."/>
            <person name="Bornberg-Bauer E."/>
            <person name="Green P.J."/>
            <person name="Pearson G.A."/>
            <person name="Procaccini G."/>
            <person name="Duarte C.M."/>
            <person name="Schmutz J."/>
            <person name="Reusch T.B.H."/>
            <person name="Van de Peer Y."/>
        </authorList>
    </citation>
    <scope>NUCLEOTIDE SEQUENCE [LARGE SCALE GENOMIC DNA]</scope>
    <source>
        <strain evidence="11">cv. Finnish</strain>
    </source>
</reference>
<dbReference type="PROSITE" id="PS00108">
    <property type="entry name" value="PROTEIN_KINASE_ST"/>
    <property type="match status" value="1"/>
</dbReference>
<dbReference type="PROSITE" id="PS50011">
    <property type="entry name" value="PROTEIN_KINASE_DOM"/>
    <property type="match status" value="1"/>
</dbReference>
<evidence type="ECO:0000256" key="1">
    <source>
        <dbReference type="ARBA" id="ARBA00022527"/>
    </source>
</evidence>
<name>A0A0K9PMB1_ZOSMR</name>
<feature type="binding site" evidence="6">
    <location>
        <position position="391"/>
    </location>
    <ligand>
        <name>ATP</name>
        <dbReference type="ChEBI" id="CHEBI:30616"/>
    </ligand>
</feature>
<keyword evidence="1" id="KW-0723">Serine/threonine-protein kinase</keyword>
<dbReference type="Pfam" id="PF23180">
    <property type="entry name" value="ALE2_N"/>
    <property type="match status" value="1"/>
</dbReference>
<comment type="caution">
    <text evidence="10">The sequence shown here is derived from an EMBL/GenBank/DDBJ whole genome shotgun (WGS) entry which is preliminary data.</text>
</comment>
<accession>A0A0K9PMB1</accession>
<dbReference type="PANTHER" id="PTHR47989:SF40">
    <property type="entry name" value="RECEPTOR-LIKE SERINE_THREONINE-PROTEIN KINASE ALE2"/>
    <property type="match status" value="1"/>
</dbReference>
<feature type="region of interest" description="Disordered" evidence="7">
    <location>
        <begin position="725"/>
        <end position="750"/>
    </location>
</feature>
<proteinExistence type="predicted"/>
<keyword evidence="11" id="KW-1185">Reference proteome</keyword>
<keyword evidence="8" id="KW-0472">Membrane</keyword>
<dbReference type="Proteomes" id="UP000036987">
    <property type="component" value="Unassembled WGS sequence"/>
</dbReference>
<sequence>MRGLGVFFVCVINFGVFFCGSSSYSMLSFSFLTSRRSSRKHHHHHHSLHPLHKVYPPTSSALPPLKSHESGHNVPLTPLPSPASSPNSRGYTHRHSLKRHHHHWNNQQDNSPDCSELFCSDPMTATPIGSPCGCILPFKIELDLGVAPFLVLTVVPELELEVADGTYVKQSQVRIMSAVASGSDKTRVDIDLVPLGEKFDNMTAFLIYERFWQKKVPINATVFGDYEVIFVQYPGIPSVPPFLHMAAPPGVHGLPLTAYIPQKKFQKLNARTIAIIVLSLFVFVLMCIGLIFILFKWRKLKNTSTSICPVFTPPPTKPSAMNFTTSSSLASSVPSSLASNMPTCPPSVKTFTLAELDSATEKFSSKKIIGEGGFGRVYLGILEDGTEVAVKLLTREDQNGDREFIAEVEMLSHLHHCNLIKLIGVCIEGNTRCLVYELVHNGSVDSHLHGTDKERFLEWDARMKIALGAARGLAYLHEDSNPRVIHRDFKASNVLLKEDFTPKVSDFGLAREASDGSHNHISSRFMGTFGYVAPEYAMTGHLLVKSDVYSYGVMLLELLSGRKPVDMSRPQGQENLVSWAHPLLMTREGLLQLVDPSLSRDDHFDDMAKVAAIASMCVHPEVSQRPFMGEVVQALKLIYNDTSEACEDSTSQRDESFIIDGDFRCEMGGTCGGGSSWWNTSTFRLTFGYASSFVTIDGIDTDNRPHSTSSLVGRVVAEFPTRLNRSGPLKTKRHKNSTFSRPRGSMSEHELLSRRFGDGNWA</sequence>
<keyword evidence="4 10" id="KW-0418">Kinase</keyword>
<dbReference type="Gene3D" id="3.30.200.20">
    <property type="entry name" value="Phosphorylase Kinase, domain 1"/>
    <property type="match status" value="1"/>
</dbReference>
<keyword evidence="3 6" id="KW-0547">Nucleotide-binding</keyword>
<organism evidence="10 11">
    <name type="scientific">Zostera marina</name>
    <name type="common">Eelgrass</name>
    <dbReference type="NCBI Taxonomy" id="29655"/>
    <lineage>
        <taxon>Eukaryota</taxon>
        <taxon>Viridiplantae</taxon>
        <taxon>Streptophyta</taxon>
        <taxon>Embryophyta</taxon>
        <taxon>Tracheophyta</taxon>
        <taxon>Spermatophyta</taxon>
        <taxon>Magnoliopsida</taxon>
        <taxon>Liliopsida</taxon>
        <taxon>Zosteraceae</taxon>
        <taxon>Zostera</taxon>
    </lineage>
</organism>
<dbReference type="GO" id="GO:0004672">
    <property type="term" value="F:protein kinase activity"/>
    <property type="evidence" value="ECO:0000318"/>
    <property type="project" value="GO_Central"/>
</dbReference>
<gene>
    <name evidence="10" type="ORF">ZOSMA_215G00090</name>
</gene>
<evidence type="ECO:0000313" key="11">
    <source>
        <dbReference type="Proteomes" id="UP000036987"/>
    </source>
</evidence>
<dbReference type="FunFam" id="1.10.510.10:FF:000051">
    <property type="entry name" value="Receptor-like serine/threonine-protein kinase ALE2"/>
    <property type="match status" value="1"/>
</dbReference>
<dbReference type="InterPro" id="IPR017441">
    <property type="entry name" value="Protein_kinase_ATP_BS"/>
</dbReference>
<dbReference type="GO" id="GO:0048367">
    <property type="term" value="P:shoot system development"/>
    <property type="evidence" value="ECO:0000318"/>
    <property type="project" value="GO_Central"/>
</dbReference>
<evidence type="ECO:0000256" key="8">
    <source>
        <dbReference type="SAM" id="Phobius"/>
    </source>
</evidence>
<dbReference type="FunFam" id="3.30.200.20:FF:000146">
    <property type="entry name" value="receptor-like serine/threonine-protein kinase ALE2"/>
    <property type="match status" value="1"/>
</dbReference>
<dbReference type="OMA" id="MFIVRKW"/>
<evidence type="ECO:0000313" key="10">
    <source>
        <dbReference type="EMBL" id="KMZ69375.1"/>
    </source>
</evidence>
<dbReference type="Gene3D" id="1.10.510.10">
    <property type="entry name" value="Transferase(Phosphotransferase) domain 1"/>
    <property type="match status" value="1"/>
</dbReference>
<dbReference type="STRING" id="29655.A0A0K9PMB1"/>
<feature type="domain" description="Protein kinase" evidence="9">
    <location>
        <begin position="363"/>
        <end position="638"/>
    </location>
</feature>
<dbReference type="Pfam" id="PF07714">
    <property type="entry name" value="PK_Tyr_Ser-Thr"/>
    <property type="match status" value="1"/>
</dbReference>
<dbReference type="EMBL" id="LFYR01000773">
    <property type="protein sequence ID" value="KMZ69375.1"/>
    <property type="molecule type" value="Genomic_DNA"/>
</dbReference>
<dbReference type="PROSITE" id="PS00107">
    <property type="entry name" value="PROTEIN_KINASE_ATP"/>
    <property type="match status" value="1"/>
</dbReference>
<evidence type="ECO:0000259" key="9">
    <source>
        <dbReference type="PROSITE" id="PS50011"/>
    </source>
</evidence>
<evidence type="ECO:0000256" key="4">
    <source>
        <dbReference type="ARBA" id="ARBA00022777"/>
    </source>
</evidence>
<dbReference type="OrthoDB" id="1901798at2759"/>
<dbReference type="InterPro" id="IPR057597">
    <property type="entry name" value="ALE2_N"/>
</dbReference>